<evidence type="ECO:0000256" key="1">
    <source>
        <dbReference type="SAM" id="MobiDB-lite"/>
    </source>
</evidence>
<dbReference type="VEuPathDB" id="TrichDB:TRFO_31555"/>
<accession>A0A1J4JWA8</accession>
<dbReference type="RefSeq" id="XP_068354709.1">
    <property type="nucleotide sequence ID" value="XM_068507997.1"/>
</dbReference>
<evidence type="ECO:0000313" key="2">
    <source>
        <dbReference type="EMBL" id="OHT01573.1"/>
    </source>
</evidence>
<reference evidence="2" key="1">
    <citation type="submission" date="2016-10" db="EMBL/GenBank/DDBJ databases">
        <authorList>
            <person name="Benchimol M."/>
            <person name="Almeida L.G."/>
            <person name="Vasconcelos A.T."/>
            <person name="Perreira-Neves A."/>
            <person name="Rosa I.A."/>
            <person name="Tasca T."/>
            <person name="Bogo M.R."/>
            <person name="de Souza W."/>
        </authorList>
    </citation>
    <scope>NUCLEOTIDE SEQUENCE [LARGE SCALE GENOMIC DNA]</scope>
    <source>
        <strain evidence="2">K</strain>
    </source>
</reference>
<gene>
    <name evidence="2" type="ORF">TRFO_31555</name>
</gene>
<dbReference type="PANTHER" id="PTHR42264">
    <property type="entry name" value="EPHRIN_REC_LIKE DOMAIN-CONTAINING PROTEIN"/>
    <property type="match status" value="1"/>
</dbReference>
<dbReference type="Proteomes" id="UP000179807">
    <property type="component" value="Unassembled WGS sequence"/>
</dbReference>
<sequence>MQIYFICSEFISNHSVWFLSLIKMIRKTVLGLKADPQNFFEDLNEDEEDDDDIFGDDSEPFPKITCTTSNLDQILTNAPCDPIQKLRESSDNLCDNKISSFDDAFSRISTILLSLTSTEFQKSDTSRQISNISSHNNINQLFHGKNIDNGNNLIKLTSLMQYRNSVSNLVYPNDDDEMIKFVPEHLATDELTDALNTYIRSNDDKLEFESLLNNKEDLKNAHKSILAQIDLVKYSKGQKVDIKSYENDQLDPQIMELIYYVLSKDDDRKISCYYLIQALDEYSKCNILPPISKLFPNSTMKDTFHSIALHLVNLFPRNPLLPSVLHKFSLYDPSALDALNLIPESDDDDFDDDDFSDSFFDTISRVQNNTPMIQLNGIFNEKQFNPLDHCKQTTSNAVTVTVYEPPSMVTFQMNDGNIQLTPNLFTDWISSLAPKTVQLSLKSSINSTMKSSLSASSPLITSKLKRHQRKQPATKEGLISLLADHSNPSKIKTSMPEINDPKLFPYHFPLVQIINSSSNSPYCQNFLFPSIIKYEFMAHQALYNNDIPRIETLLKDLCSKIPTNHPNLENIEIKPLQEKRDFSNFDGTLNDNIENAIVLSDIIIILNGRSPFTLDRALNRDFSTILPYPAKDIAKLIYYYYITFTFPPYINFRLAFALALKLSGDSTSETYLAGDFLFESIYGLSLSIPSLIPTPCVKTSLLFFADVLDRLDRYYYSALFLDSFFLCEPKYSSSSLIAQYCHQRRDMPRTLFHFSQILQSFVEQNKCEEALYVSQIITSIYHDYGMGYFSISMLAALLQKTYHISLKRNKIEKNSSRNFKTLTRSQQNVSKLPRIQIQTNPLESFEPNPTSTNALLNGISLVDLLIKARFYRLAASLLLSLQKTTENRIYRAIIDFFIMKLRIHKNNFETFVTKIPKLNMNTRRSSSGSRLSLRAATNFDSTIATILLLSRSYMNRFLFGQAIFWSEVIINSQTRLALNDLGRSYLARGFGYIYASLQMHVKSGPFSVKVPLTPIMKEISHYVDYNRYYTRADIISEAIASLKCASICFEKIGCTRKLIISTLLYVDVILHFFLDNGDLSEEDETHLDWEIDQQTKNDNENEIDLKIENKSNKYDSQILYIKPPVLETASNSVPDPTMISFEPFEISKDNIENELSVIITNNRNIITKIMYPTFILYSQIVTARFMYFMKKYDISKENFEFAFSNLKRFFASGGYILYQDLPLKIYVQIHTILEIACSILLRYDKKFINDHLVMFDLLNHASVLLNNSLRVAPAENKMPIQPSIIVSLNALKGVSSPQFPDFFTTLENSGARYQKESDIPDNALISISLLIRQIDANVKLFESQKMKEDEMHENNRELCRQLEEGSAMLRRDNSHFEIIDNDFEYLSRSCANVNQTVFVQQIHGSIVIYVPATGKQRRIILEPIKPKSQSNHSSSTSTHSSNSNSLSTIHTNIHTSTHSSSSHSSNNINTNSHNTTNCSNSESDDDDPANYYNTFTYSRKSGDVKFSSSSETFPINFMEYLCQLLIIDRGCNNKKISTKLSEKVLNGIRKTLFDGILPDSFIKNSEWKIENDSLFGSGSHFKSSLKGTLFSIAPPPKPIIFITDNYTSSIPFELLFKQCHVQRMWNFSLLTHSMAQKSTEFPTIYFLRRQSDIDLSTTRSISLINYCISSLGGQLTDVQYVNKDERAYNYVLPCFNSNKDNAYYNSKYPYCTFIEKPEIISTNDSVLNNGDNSHNEYNKNHGSASSDNNQNFLYIMSYSDLCENPVLLQKLSQQKCGTIFMFIPAQLMKEALHLIKTVFERQKKRQAYVAEMKNSGQDKDFANHERIAKNPYDFIVSLQATLIATFDCPIPLFYS</sequence>
<keyword evidence="3" id="KW-1185">Reference proteome</keyword>
<proteinExistence type="predicted"/>
<evidence type="ECO:0000313" key="3">
    <source>
        <dbReference type="Proteomes" id="UP000179807"/>
    </source>
</evidence>
<name>A0A1J4JWA8_9EUKA</name>
<dbReference type="EMBL" id="MLAK01000905">
    <property type="protein sequence ID" value="OHT01573.1"/>
    <property type="molecule type" value="Genomic_DNA"/>
</dbReference>
<comment type="caution">
    <text evidence="2">The sequence shown here is derived from an EMBL/GenBank/DDBJ whole genome shotgun (WGS) entry which is preliminary data.</text>
</comment>
<feature type="region of interest" description="Disordered" evidence="1">
    <location>
        <begin position="1424"/>
        <end position="1485"/>
    </location>
</feature>
<dbReference type="GeneID" id="94842701"/>
<feature type="compositionally biased region" description="Low complexity" evidence="1">
    <location>
        <begin position="1428"/>
        <end position="1481"/>
    </location>
</feature>
<dbReference type="PANTHER" id="PTHR42264:SF3">
    <property type="entry name" value="F-BOX DOMAIN-CONTAINING PROTEIN-RELATED"/>
    <property type="match status" value="1"/>
</dbReference>
<protein>
    <submittedName>
        <fullName evidence="2">Uncharacterized protein</fullName>
    </submittedName>
</protein>
<organism evidence="2 3">
    <name type="scientific">Tritrichomonas foetus</name>
    <dbReference type="NCBI Taxonomy" id="1144522"/>
    <lineage>
        <taxon>Eukaryota</taxon>
        <taxon>Metamonada</taxon>
        <taxon>Parabasalia</taxon>
        <taxon>Tritrichomonadida</taxon>
        <taxon>Tritrichomonadidae</taxon>
        <taxon>Tritrichomonas</taxon>
    </lineage>
</organism>